<feature type="domain" description="Terminase large subunit gp17-like C-terminal" evidence="2">
    <location>
        <begin position="319"/>
        <end position="459"/>
    </location>
</feature>
<evidence type="ECO:0000313" key="3">
    <source>
        <dbReference type="EMBL" id="SDJ26779.1"/>
    </source>
</evidence>
<dbReference type="STRING" id="490829.SAMN05421850_11123"/>
<gene>
    <name evidence="3" type="ORF">SAMN05421850_11123</name>
</gene>
<evidence type="ECO:0000256" key="1">
    <source>
        <dbReference type="ARBA" id="ARBA00022612"/>
    </source>
</evidence>
<dbReference type="NCBIfam" id="TIGR01630">
    <property type="entry name" value="psiM2_ORF9"/>
    <property type="match status" value="1"/>
</dbReference>
<keyword evidence="1" id="KW-1188">Viral release from host cell</keyword>
<dbReference type="EMBL" id="FNEB01000011">
    <property type="protein sequence ID" value="SDJ26779.1"/>
    <property type="molecule type" value="Genomic_DNA"/>
</dbReference>
<dbReference type="Proteomes" id="UP000199340">
    <property type="component" value="Unassembled WGS sequence"/>
</dbReference>
<organism evidence="3 4">
    <name type="scientific">Lutimaribacter saemankumensis</name>
    <dbReference type="NCBI Taxonomy" id="490829"/>
    <lineage>
        <taxon>Bacteria</taxon>
        <taxon>Pseudomonadati</taxon>
        <taxon>Pseudomonadota</taxon>
        <taxon>Alphaproteobacteria</taxon>
        <taxon>Rhodobacterales</taxon>
        <taxon>Roseobacteraceae</taxon>
        <taxon>Lutimaribacter</taxon>
    </lineage>
</organism>
<reference evidence="3 4" key="1">
    <citation type="submission" date="2016-10" db="EMBL/GenBank/DDBJ databases">
        <authorList>
            <person name="de Groot N.N."/>
        </authorList>
    </citation>
    <scope>NUCLEOTIDE SEQUENCE [LARGE SCALE GENOMIC DNA]</scope>
    <source>
        <strain evidence="3 4">DSM 28010</strain>
    </source>
</reference>
<dbReference type="InterPro" id="IPR035421">
    <property type="entry name" value="Terminase_6C"/>
</dbReference>
<dbReference type="AlphaFoldDB" id="A0A1G8SC31"/>
<proteinExistence type="predicted"/>
<dbReference type="InterPro" id="IPR006517">
    <property type="entry name" value="Phage_terminase_lsu-like_C"/>
</dbReference>
<accession>A0A1G8SC31</accession>
<evidence type="ECO:0000313" key="4">
    <source>
        <dbReference type="Proteomes" id="UP000199340"/>
    </source>
</evidence>
<dbReference type="Pfam" id="PF17289">
    <property type="entry name" value="Terminase_6C"/>
    <property type="match status" value="1"/>
</dbReference>
<dbReference type="OrthoDB" id="9771580at2"/>
<evidence type="ECO:0000259" key="2">
    <source>
        <dbReference type="Pfam" id="PF17289"/>
    </source>
</evidence>
<protein>
    <submittedName>
        <fullName evidence="3">Phage uncharacterized protein (Putative large terminase), C-terminal domain-containing protein</fullName>
    </submittedName>
</protein>
<name>A0A1G8SC31_9RHOB</name>
<keyword evidence="4" id="KW-1185">Reference proteome</keyword>
<sequence>MKMLDPRMVRQAALALCRENFFAFVWKTFDTLNGRPEDRFVPAWHVRAMCHELDNVHTGENKRLVINIPPRCLKSVTVAVAYVAFLLGHRPGAKIIVASYGLDLARKHSEDCRRVMTSRWYQEMFPQTRLATRGNTADEIRTTQGGSRKAVSIGSAVTGHGADYIIIDDLLKAGDANSEAELVRAQEFIDGTLLSRFDNQAEGRVVMVAQRLHEADPPGYLLGKGTYRHLNLPAIAEEAEVVPVGRGRVHRRAPGDLLFPQRLDRATLDGLRREMGAAVFNCQYQQNPIAPDGSPLRWEWFGTYADIEERRWYQLVVQSWDTGTSADPRSDFSVCTTWGFRENAWYLLDMWRGQLDYPDLKAKVLALAACWDPERVLIEDAATGRPLLHELFRDDRRFKAITPEKDKEIRFNAACAPVEEGKVLLPAEAPWLSTFKRELQSFPRGSHDDQVDSFSQFLNWSKGPGFYRALGRDHAINRERRERQLARVGRR</sequence>
<dbReference type="RefSeq" id="WP_090030157.1">
    <property type="nucleotide sequence ID" value="NZ_FNEB01000011.1"/>
</dbReference>
<dbReference type="Gene3D" id="3.40.50.300">
    <property type="entry name" value="P-loop containing nucleotide triphosphate hydrolases"/>
    <property type="match status" value="1"/>
</dbReference>
<dbReference type="InterPro" id="IPR027417">
    <property type="entry name" value="P-loop_NTPase"/>
</dbReference>
<dbReference type="Gene3D" id="3.30.420.240">
    <property type="match status" value="1"/>
</dbReference>